<proteinExistence type="predicted"/>
<evidence type="ECO:0000313" key="2">
    <source>
        <dbReference type="Proteomes" id="UP000719766"/>
    </source>
</evidence>
<organism evidence="1 2">
    <name type="scientific">Suillus plorans</name>
    <dbReference type="NCBI Taxonomy" id="116603"/>
    <lineage>
        <taxon>Eukaryota</taxon>
        <taxon>Fungi</taxon>
        <taxon>Dikarya</taxon>
        <taxon>Basidiomycota</taxon>
        <taxon>Agaricomycotina</taxon>
        <taxon>Agaricomycetes</taxon>
        <taxon>Agaricomycetidae</taxon>
        <taxon>Boletales</taxon>
        <taxon>Suillineae</taxon>
        <taxon>Suillaceae</taxon>
        <taxon>Suillus</taxon>
    </lineage>
</organism>
<gene>
    <name evidence="1" type="ORF">HD556DRAFT_1308714</name>
</gene>
<comment type="caution">
    <text evidence="1">The sequence shown here is derived from an EMBL/GenBank/DDBJ whole genome shotgun (WGS) entry which is preliminary data.</text>
</comment>
<sequence>MSNSSASSATITAVAIFRFCEGQGRALIFDAQIYLVGFYIVIARNQVQTLVLKTQNERHTLIWSEMWSGYISGMMFHPSTYLTLSSVESIDDLTGTFSIDAHQYIHAYEATPPRLPEYQARWTKSGKKLMPQPHCYVSVTGFITGGKVKSVAGSEQTKRFTVEVDSIVFLGCPVVTKSLGNITSHGPSSSGTPSKPGMKFDFSQVAWPAKCQRTEEDIN</sequence>
<keyword evidence="2" id="KW-1185">Reference proteome</keyword>
<evidence type="ECO:0000313" key="1">
    <source>
        <dbReference type="EMBL" id="KAG1793273.1"/>
    </source>
</evidence>
<name>A0A9P7ANX3_9AGAM</name>
<protein>
    <submittedName>
        <fullName evidence="1">Uncharacterized protein</fullName>
    </submittedName>
</protein>
<dbReference type="RefSeq" id="XP_041159729.1">
    <property type="nucleotide sequence ID" value="XM_041300179.1"/>
</dbReference>
<accession>A0A9P7ANX3</accession>
<dbReference type="AlphaFoldDB" id="A0A9P7ANX3"/>
<dbReference type="GeneID" id="64593943"/>
<dbReference type="EMBL" id="JABBWE010000031">
    <property type="protein sequence ID" value="KAG1793273.1"/>
    <property type="molecule type" value="Genomic_DNA"/>
</dbReference>
<reference evidence="1" key="1">
    <citation type="journal article" date="2020" name="New Phytol.">
        <title>Comparative genomics reveals dynamic genome evolution in host specialist ectomycorrhizal fungi.</title>
        <authorList>
            <person name="Lofgren L.A."/>
            <person name="Nguyen N.H."/>
            <person name="Vilgalys R."/>
            <person name="Ruytinx J."/>
            <person name="Liao H.L."/>
            <person name="Branco S."/>
            <person name="Kuo A."/>
            <person name="LaButti K."/>
            <person name="Lipzen A."/>
            <person name="Andreopoulos W."/>
            <person name="Pangilinan J."/>
            <person name="Riley R."/>
            <person name="Hundley H."/>
            <person name="Na H."/>
            <person name="Barry K."/>
            <person name="Grigoriev I.V."/>
            <person name="Stajich J.E."/>
            <person name="Kennedy P.G."/>
        </authorList>
    </citation>
    <scope>NUCLEOTIDE SEQUENCE</scope>
    <source>
        <strain evidence="1">S12</strain>
    </source>
</reference>
<dbReference type="Proteomes" id="UP000719766">
    <property type="component" value="Unassembled WGS sequence"/>
</dbReference>
<dbReference type="OrthoDB" id="2652955at2759"/>